<evidence type="ECO:0000313" key="2">
    <source>
        <dbReference type="Proteomes" id="UP000279384"/>
    </source>
</evidence>
<evidence type="ECO:0000313" key="1">
    <source>
        <dbReference type="EMBL" id="RKQ61242.1"/>
    </source>
</evidence>
<gene>
    <name evidence="1" type="ORF">C8E02_1009</name>
</gene>
<dbReference type="AlphaFoldDB" id="A0A495BKV2"/>
<proteinExistence type="predicted"/>
<accession>A0A495BKV2</accession>
<sequence>MQRIEFDVTTGEKRVVQLTAEEIAEIQKTAAAIPANIPSEVTRYQALAALHLAGLLGNVEAMMADAATDKLTVIAWQNAQAFKRNSPMVLDMAQQLNLTDQQLDDLFISASQIE</sequence>
<dbReference type="RefSeq" id="WP_047966435.1">
    <property type="nucleotide sequence ID" value="NZ_RBID01000011.1"/>
</dbReference>
<comment type="caution">
    <text evidence="1">The sequence shown here is derived from an EMBL/GenBank/DDBJ whole genome shotgun (WGS) entry which is preliminary data.</text>
</comment>
<name>A0A495BKV2_VOGIN</name>
<protein>
    <submittedName>
        <fullName evidence="1">Uncharacterized protein</fullName>
    </submittedName>
</protein>
<reference evidence="1 2" key="1">
    <citation type="submission" date="2018-10" db="EMBL/GenBank/DDBJ databases">
        <title>Genomic Encyclopedia of Type Strains, Phase IV (KMG-IV): sequencing the most valuable type-strain genomes for metagenomic binning, comparative biology and taxonomic classification.</title>
        <authorList>
            <person name="Goeker M."/>
        </authorList>
    </citation>
    <scope>NUCLEOTIDE SEQUENCE [LARGE SCALE GENOMIC DNA]</scope>
    <source>
        <strain evidence="1 2">DSM 3303</strain>
    </source>
</reference>
<dbReference type="Proteomes" id="UP000279384">
    <property type="component" value="Unassembled WGS sequence"/>
</dbReference>
<organism evidence="1 2">
    <name type="scientific">Vogesella indigofera</name>
    <name type="common">Pseudomonas indigofera</name>
    <dbReference type="NCBI Taxonomy" id="45465"/>
    <lineage>
        <taxon>Bacteria</taxon>
        <taxon>Pseudomonadati</taxon>
        <taxon>Pseudomonadota</taxon>
        <taxon>Betaproteobacteria</taxon>
        <taxon>Neisseriales</taxon>
        <taxon>Chromobacteriaceae</taxon>
        <taxon>Vogesella</taxon>
    </lineage>
</organism>
<dbReference type="EMBL" id="RBID01000011">
    <property type="protein sequence ID" value="RKQ61242.1"/>
    <property type="molecule type" value="Genomic_DNA"/>
</dbReference>